<proteinExistence type="predicted"/>
<dbReference type="InterPro" id="IPR006581">
    <property type="entry name" value="VPS10"/>
</dbReference>
<dbReference type="Pfam" id="PF15902">
    <property type="entry name" value="Sortilin-Vps10"/>
    <property type="match status" value="2"/>
</dbReference>
<dbReference type="SUPFAM" id="SSF110296">
    <property type="entry name" value="Oligoxyloglucan reducing end-specific cellobiohydrolase"/>
    <property type="match status" value="2"/>
</dbReference>
<evidence type="ECO:0000256" key="3">
    <source>
        <dbReference type="ARBA" id="ARBA00022737"/>
    </source>
</evidence>
<evidence type="ECO:0000256" key="2">
    <source>
        <dbReference type="ARBA" id="ARBA00022692"/>
    </source>
</evidence>
<dbReference type="PANTHER" id="PTHR12106">
    <property type="entry name" value="SORTILIN RELATED"/>
    <property type="match status" value="1"/>
</dbReference>
<gene>
    <name evidence="11" type="ORF">LADA_0F09142G</name>
</gene>
<evidence type="ECO:0000256" key="9">
    <source>
        <dbReference type="SAM" id="SignalP"/>
    </source>
</evidence>
<keyword evidence="2 8" id="KW-0812">Transmembrane</keyword>
<dbReference type="Gene3D" id="2.10.70.80">
    <property type="match status" value="1"/>
</dbReference>
<dbReference type="FunFam" id="3.30.60.270:FF:000005">
    <property type="entry name" value="Sortilin"/>
    <property type="match status" value="1"/>
</dbReference>
<dbReference type="STRING" id="1266660.A0A1G4JL05"/>
<protein>
    <submittedName>
        <fullName evidence="11">LADA_0F09142g1_1</fullName>
    </submittedName>
</protein>
<dbReference type="EMBL" id="LT598458">
    <property type="protein sequence ID" value="SCU91297.1"/>
    <property type="molecule type" value="Genomic_DNA"/>
</dbReference>
<dbReference type="InterPro" id="IPR031777">
    <property type="entry name" value="Sortilin_C"/>
</dbReference>
<dbReference type="GO" id="GO:0005829">
    <property type="term" value="C:cytosol"/>
    <property type="evidence" value="ECO:0007669"/>
    <property type="project" value="GOC"/>
</dbReference>
<keyword evidence="4 8" id="KW-1133">Transmembrane helix</keyword>
<dbReference type="Pfam" id="PF15901">
    <property type="entry name" value="Sortilin_C"/>
    <property type="match status" value="2"/>
</dbReference>
<name>A0A1G4JL05_9SACH</name>
<dbReference type="OrthoDB" id="443634at2759"/>
<feature type="compositionally biased region" description="Basic and acidic residues" evidence="7">
    <location>
        <begin position="1491"/>
        <end position="1509"/>
    </location>
</feature>
<dbReference type="SMART" id="SM00602">
    <property type="entry name" value="VPS10"/>
    <property type="match status" value="2"/>
</dbReference>
<evidence type="ECO:0000256" key="5">
    <source>
        <dbReference type="ARBA" id="ARBA00023136"/>
    </source>
</evidence>
<feature type="transmembrane region" description="Helical" evidence="8">
    <location>
        <begin position="1340"/>
        <end position="1359"/>
    </location>
</feature>
<evidence type="ECO:0000313" key="11">
    <source>
        <dbReference type="EMBL" id="SCU91297.1"/>
    </source>
</evidence>
<dbReference type="GO" id="GO:0016020">
    <property type="term" value="C:membrane"/>
    <property type="evidence" value="ECO:0007669"/>
    <property type="project" value="UniProtKB-SubCell"/>
</dbReference>
<comment type="subcellular location">
    <subcellularLocation>
        <location evidence="1">Membrane</location>
    </subcellularLocation>
</comment>
<dbReference type="GO" id="GO:0006895">
    <property type="term" value="P:Golgi to endosome transport"/>
    <property type="evidence" value="ECO:0007669"/>
    <property type="project" value="TreeGrafter"/>
</dbReference>
<evidence type="ECO:0000259" key="10">
    <source>
        <dbReference type="SMART" id="SM00602"/>
    </source>
</evidence>
<accession>A0A1G4JL05</accession>
<keyword evidence="3" id="KW-0677">Repeat</keyword>
<dbReference type="PANTHER" id="PTHR12106:SF27">
    <property type="entry name" value="SORTILIN-RELATED RECEPTOR"/>
    <property type="match status" value="1"/>
</dbReference>
<dbReference type="InterPro" id="IPR015943">
    <property type="entry name" value="WD40/YVTN_repeat-like_dom_sf"/>
</dbReference>
<dbReference type="Proteomes" id="UP000190274">
    <property type="component" value="Chromosome F"/>
</dbReference>
<keyword evidence="6" id="KW-0325">Glycoprotein</keyword>
<dbReference type="InterPro" id="IPR050310">
    <property type="entry name" value="VPS10-sortilin"/>
</dbReference>
<dbReference type="GO" id="GO:0006896">
    <property type="term" value="P:Golgi to vacuole transport"/>
    <property type="evidence" value="ECO:0007669"/>
    <property type="project" value="TreeGrafter"/>
</dbReference>
<evidence type="ECO:0000256" key="6">
    <source>
        <dbReference type="ARBA" id="ARBA00023180"/>
    </source>
</evidence>
<feature type="signal peptide" evidence="9">
    <location>
        <begin position="1"/>
        <end position="17"/>
    </location>
</feature>
<evidence type="ECO:0000256" key="4">
    <source>
        <dbReference type="ARBA" id="ARBA00022989"/>
    </source>
</evidence>
<sequence length="1509" mass="168899">MILRSILLLLWINWVVAEWKPRVKAVKASQFSMFESFDDSEVMLAIQKDSLQISKNSGENWDKVKSLQGNIKYFEIDYNFPGNRAFAYDFKKGLIFETTDKGENWSQMNLPLKDSMTKSSEIVSLTVTSNPLDEKDLLANVDVCSESEGVFHCTRHTYLSNNAKDFRPLEMPGDDHLTPDCRFLGLQFNEKGKNNIICEARHGGPGFEPPHLPPKVSLYLSDDGGKSFQYLEQFKDYNVRYLILTSEYAVVATAEDKFNEQSVEQLWISQDGQTYEKAVLPTNVRGPYFISELSASSKKLLLQDLHQNGQKGTGLMLSGSDGLRFAPVSSFGSDEPGYYMVSSLAGLEGVSICSFDGISPSSPQLISKISFDDGKTWSRLRLDDPSGEFSCDPQKSEACSINSFFLSTSMLDGNEPATPGVSFIVGFVGDLMAEGEERPKLQTFATRDGGQSWRKILDFPAAVQYGDHGNIMVAFPYSPESDGDEAMEFYYSLDQGGTWTEYQLDQSVVLVAFASTTRDGSGSKFLMRGGDMSSRGHSWLYSIDFSDAFEGQKCLEDDMEEWYANSGGCIRGAQHKYQRRKADAKCLINEPYKDLDPELEICKCTDLDYECTPEFYRADDGTCQLDFRLLESTGSCKAAEKGEQLTLPTVQLERGNICNDHLEIPTTSVDCTGMSGDDNKDAIRVFENTFDFELKSYQYFNTKEDETVLFTNGKKEVYLSYDSGISLKRLAEKVTEVVFNPYFNTSAYVFGSDNKLHITNDRARSFETVDLPEAKQLGFPLSFHATDADTFIFYGGKNCDSFLNPNCHAVAYITRDGGNTFKELKQGALSCDFVGSMYEHPWDPEMILCLVKEKGSRSRSIVTSTDYFQEEEIVVFENVIGYVSVGEYTVFAVPHENQELRSFATIDGHEFAEAKFPADLNTKKQEAYTVLGSQEGAIFFHLTTHTTSGQEFGALMKSNSNGTSFVTLERAVNRGSSGYVDFEKLEGLEGILVINVVSNAEDLRAGTDSEKKLKSKISFNDGSDWSYLQPPERDSEGKSYSCNAKNKEKCSLNLHGYTERKDQRDTYSSGSALGYLIGVGNVGENLLPVDQCSTFMSVDGGFTWKEIKKGAYQWEYGDRGSVIVLVKDGTKTDSFTYSIDSGKTWKDYKFSNEEVMVEDIITTPQDSAMRFLVIGSSIKVSGKQTKTFAVDFTQSFKRQCNLNSDDYIYHSFGNCLFGHQAEYLVKVNDECYNGAAPLEDAEKIVRNCPCIRTDYECDYNYYKASDGTCKLVEGTTPLTGSDQCEKNAGLVEYFESTGYRKIPLSTCEGGLLLDKGTRPRPCPGYEEEFQKRHGFSRKRLAVVIAIPLLIFIGATWFVYDRGVRRNGGFSRFGEIRLGDEELIEENRIDQLVNSIVKFGVMGFSGLVTARQLTKRGIQNAWHGVQTKFSGRHSGPTYSSLNHDQFLDEADELLAGHDEDANDLASFLENEDNFDISAEEDLDNGVQGPYSDHVDELQDQHENHEGEADE</sequence>
<dbReference type="Gene3D" id="2.130.10.10">
    <property type="entry name" value="YVTN repeat-like/Quinoprotein amine dehydrogenase"/>
    <property type="match status" value="2"/>
</dbReference>
<reference evidence="11 12" key="1">
    <citation type="submission" date="2016-03" db="EMBL/GenBank/DDBJ databases">
        <authorList>
            <person name="Devillers H."/>
        </authorList>
    </citation>
    <scope>NUCLEOTIDE SEQUENCE [LARGE SCALE GENOMIC DNA]</scope>
    <source>
        <strain evidence="11">CBS 10888</strain>
    </source>
</reference>
<keyword evidence="5 8" id="KW-0472">Membrane</keyword>
<dbReference type="GO" id="GO:0006623">
    <property type="term" value="P:protein targeting to vacuole"/>
    <property type="evidence" value="ECO:0007669"/>
    <property type="project" value="TreeGrafter"/>
</dbReference>
<evidence type="ECO:0000256" key="8">
    <source>
        <dbReference type="SAM" id="Phobius"/>
    </source>
</evidence>
<evidence type="ECO:0000313" key="12">
    <source>
        <dbReference type="Proteomes" id="UP000190274"/>
    </source>
</evidence>
<feature type="region of interest" description="Disordered" evidence="7">
    <location>
        <begin position="1476"/>
        <end position="1509"/>
    </location>
</feature>
<keyword evidence="12" id="KW-1185">Reference proteome</keyword>
<dbReference type="InterPro" id="IPR031778">
    <property type="entry name" value="Sortilin_N"/>
</dbReference>
<feature type="domain" description="VPS10" evidence="10">
    <location>
        <begin position="706"/>
        <end position="1327"/>
    </location>
</feature>
<feature type="chain" id="PRO_5009236126" evidence="9">
    <location>
        <begin position="18"/>
        <end position="1509"/>
    </location>
</feature>
<feature type="domain" description="VPS10" evidence="10">
    <location>
        <begin position="40"/>
        <end position="676"/>
    </location>
</feature>
<evidence type="ECO:0000256" key="1">
    <source>
        <dbReference type="ARBA" id="ARBA00004370"/>
    </source>
</evidence>
<evidence type="ECO:0000256" key="7">
    <source>
        <dbReference type="SAM" id="MobiDB-lite"/>
    </source>
</evidence>
<dbReference type="Gene3D" id="3.30.60.270">
    <property type="match status" value="1"/>
</dbReference>
<keyword evidence="9" id="KW-0732">Signal</keyword>
<dbReference type="GO" id="GO:0005794">
    <property type="term" value="C:Golgi apparatus"/>
    <property type="evidence" value="ECO:0007669"/>
    <property type="project" value="TreeGrafter"/>
</dbReference>
<organism evidence="11 12">
    <name type="scientific">Lachancea dasiensis</name>
    <dbReference type="NCBI Taxonomy" id="1072105"/>
    <lineage>
        <taxon>Eukaryota</taxon>
        <taxon>Fungi</taxon>
        <taxon>Dikarya</taxon>
        <taxon>Ascomycota</taxon>
        <taxon>Saccharomycotina</taxon>
        <taxon>Saccharomycetes</taxon>
        <taxon>Saccharomycetales</taxon>
        <taxon>Saccharomycetaceae</taxon>
        <taxon>Lachancea</taxon>
    </lineage>
</organism>